<keyword evidence="9" id="KW-1133">Transmembrane helix</keyword>
<evidence type="ECO:0000256" key="4">
    <source>
        <dbReference type="ARBA" id="ARBA00022679"/>
    </source>
</evidence>
<evidence type="ECO:0000259" key="12">
    <source>
        <dbReference type="Pfam" id="PF23539"/>
    </source>
</evidence>
<dbReference type="InterPro" id="IPR050482">
    <property type="entry name" value="Sensor_HK_TwoCompSys"/>
</dbReference>
<keyword evidence="8" id="KW-0902">Two-component regulatory system</keyword>
<name>A0A3N2DCP4_9MICO</name>
<comment type="catalytic activity">
    <reaction evidence="1">
        <text>ATP + protein L-histidine = ADP + protein N-phospho-L-histidine.</text>
        <dbReference type="EC" id="2.7.13.3"/>
    </reaction>
</comment>
<proteinExistence type="predicted"/>
<gene>
    <name evidence="13" type="ORF">EDD28_2165</name>
</gene>
<dbReference type="SUPFAM" id="SSF55874">
    <property type="entry name" value="ATPase domain of HSP90 chaperone/DNA topoisomerase II/histidine kinase"/>
    <property type="match status" value="1"/>
</dbReference>
<sequence>MTFPTATSDSPVQQADAWLTRRGWILDVSLAVLAFLLLGGFSFVTLGTSVEGGAAGLVTTWLASLGMPAALAVRRRFPVASAVAVNALALLHWLLGPPLLPIDLLIYVSVYSTAVHGPRWARRASLSSALLGSGLVALQEAAVWGSFSDRAIGVVFLFIAMAAPVVVAWALGLLRRSTRARWESLRERAARLEYERDQQAVIAAGAERARIAREMHDVVAHSLSIIVAQADGGRYAARTDPDLAVGALETIADTARGALADTRRILGVLRGDAAADTAPQPGLASLDDLVRTVRESGLGVEVVTWGERLPLTPAADLAVYRVCQESLTNVLKHAGTPGVVHARVDVAWHPGALVVQIDDDGRGAAAGDDGAGNGILGMRERIALFSGSLESGPRPGGGWRVKATLPTSAIVAGTMGRW</sequence>
<dbReference type="Gene3D" id="3.30.565.10">
    <property type="entry name" value="Histidine kinase-like ATPase, C-terminal domain"/>
    <property type="match status" value="1"/>
</dbReference>
<feature type="transmembrane region" description="Helical" evidence="9">
    <location>
        <begin position="52"/>
        <end position="70"/>
    </location>
</feature>
<evidence type="ECO:0000256" key="9">
    <source>
        <dbReference type="SAM" id="Phobius"/>
    </source>
</evidence>
<dbReference type="EC" id="2.7.13.3" evidence="2"/>
<evidence type="ECO:0000256" key="5">
    <source>
        <dbReference type="ARBA" id="ARBA00022741"/>
    </source>
</evidence>
<accession>A0A3N2DCP4</accession>
<feature type="transmembrane region" description="Helical" evidence="9">
    <location>
        <begin position="153"/>
        <end position="174"/>
    </location>
</feature>
<evidence type="ECO:0000256" key="7">
    <source>
        <dbReference type="ARBA" id="ARBA00022840"/>
    </source>
</evidence>
<protein>
    <recommendedName>
        <fullName evidence="2">histidine kinase</fullName>
        <ecNumber evidence="2">2.7.13.3</ecNumber>
    </recommendedName>
</protein>
<dbReference type="InterPro" id="IPR003594">
    <property type="entry name" value="HATPase_dom"/>
</dbReference>
<keyword evidence="9" id="KW-0472">Membrane</keyword>
<keyword evidence="14" id="KW-1185">Reference proteome</keyword>
<feature type="transmembrane region" description="Helical" evidence="9">
    <location>
        <begin position="100"/>
        <end position="117"/>
    </location>
</feature>
<keyword evidence="5" id="KW-0547">Nucleotide-binding</keyword>
<dbReference type="InterPro" id="IPR036890">
    <property type="entry name" value="HATPase_C_sf"/>
</dbReference>
<dbReference type="RefSeq" id="WP_245967999.1">
    <property type="nucleotide sequence ID" value="NZ_RKHQ01000001.1"/>
</dbReference>
<evidence type="ECO:0000256" key="1">
    <source>
        <dbReference type="ARBA" id="ARBA00000085"/>
    </source>
</evidence>
<keyword evidence="3" id="KW-0597">Phosphoprotein</keyword>
<dbReference type="PANTHER" id="PTHR24421">
    <property type="entry name" value="NITRATE/NITRITE SENSOR PROTEIN NARX-RELATED"/>
    <property type="match status" value="1"/>
</dbReference>
<dbReference type="Gene3D" id="1.20.5.1930">
    <property type="match status" value="1"/>
</dbReference>
<keyword evidence="7" id="KW-0067">ATP-binding</keyword>
<feature type="transmembrane region" description="Helical" evidence="9">
    <location>
        <begin position="129"/>
        <end position="147"/>
    </location>
</feature>
<feature type="domain" description="DUF7134" evidence="12">
    <location>
        <begin position="16"/>
        <end position="178"/>
    </location>
</feature>
<feature type="transmembrane region" description="Helical" evidence="9">
    <location>
        <begin position="24"/>
        <end position="46"/>
    </location>
</feature>
<dbReference type="Pfam" id="PF02518">
    <property type="entry name" value="HATPase_c"/>
    <property type="match status" value="1"/>
</dbReference>
<keyword evidence="4" id="KW-0808">Transferase</keyword>
<dbReference type="GO" id="GO:0016020">
    <property type="term" value="C:membrane"/>
    <property type="evidence" value="ECO:0007669"/>
    <property type="project" value="InterPro"/>
</dbReference>
<evidence type="ECO:0000256" key="8">
    <source>
        <dbReference type="ARBA" id="ARBA00023012"/>
    </source>
</evidence>
<comment type="caution">
    <text evidence="13">The sequence shown here is derived from an EMBL/GenBank/DDBJ whole genome shotgun (WGS) entry which is preliminary data.</text>
</comment>
<evidence type="ECO:0000256" key="2">
    <source>
        <dbReference type="ARBA" id="ARBA00012438"/>
    </source>
</evidence>
<evidence type="ECO:0000313" key="13">
    <source>
        <dbReference type="EMBL" id="ROR97565.1"/>
    </source>
</evidence>
<dbReference type="AlphaFoldDB" id="A0A3N2DCP4"/>
<dbReference type="CDD" id="cd16917">
    <property type="entry name" value="HATPase_UhpB-NarQ-NarX-like"/>
    <property type="match status" value="1"/>
</dbReference>
<dbReference type="Proteomes" id="UP000275356">
    <property type="component" value="Unassembled WGS sequence"/>
</dbReference>
<evidence type="ECO:0000256" key="6">
    <source>
        <dbReference type="ARBA" id="ARBA00022777"/>
    </source>
</evidence>
<dbReference type="Pfam" id="PF07730">
    <property type="entry name" value="HisKA_3"/>
    <property type="match status" value="1"/>
</dbReference>
<evidence type="ECO:0000313" key="14">
    <source>
        <dbReference type="Proteomes" id="UP000275356"/>
    </source>
</evidence>
<evidence type="ECO:0000259" key="11">
    <source>
        <dbReference type="Pfam" id="PF07730"/>
    </source>
</evidence>
<keyword evidence="6 13" id="KW-0418">Kinase</keyword>
<dbReference type="Pfam" id="PF23539">
    <property type="entry name" value="DUF7134"/>
    <property type="match status" value="1"/>
</dbReference>
<organism evidence="13 14">
    <name type="scientific">Salana multivorans</name>
    <dbReference type="NCBI Taxonomy" id="120377"/>
    <lineage>
        <taxon>Bacteria</taxon>
        <taxon>Bacillati</taxon>
        <taxon>Actinomycetota</taxon>
        <taxon>Actinomycetes</taxon>
        <taxon>Micrococcales</taxon>
        <taxon>Beutenbergiaceae</taxon>
        <taxon>Salana</taxon>
    </lineage>
</organism>
<dbReference type="InterPro" id="IPR011712">
    <property type="entry name" value="Sig_transdc_His_kin_sub3_dim/P"/>
</dbReference>
<dbReference type="GO" id="GO:0046983">
    <property type="term" value="F:protein dimerization activity"/>
    <property type="evidence" value="ECO:0007669"/>
    <property type="project" value="InterPro"/>
</dbReference>
<dbReference type="EMBL" id="RKHQ01000001">
    <property type="protein sequence ID" value="ROR97565.1"/>
    <property type="molecule type" value="Genomic_DNA"/>
</dbReference>
<feature type="domain" description="Histidine kinase/HSP90-like ATPase" evidence="10">
    <location>
        <begin position="318"/>
        <end position="407"/>
    </location>
</feature>
<evidence type="ECO:0000256" key="3">
    <source>
        <dbReference type="ARBA" id="ARBA00022553"/>
    </source>
</evidence>
<keyword evidence="9" id="KW-0812">Transmembrane</keyword>
<dbReference type="InterPro" id="IPR055558">
    <property type="entry name" value="DUF7134"/>
</dbReference>
<feature type="domain" description="Signal transduction histidine kinase subgroup 3 dimerisation and phosphoacceptor" evidence="11">
    <location>
        <begin position="207"/>
        <end position="272"/>
    </location>
</feature>
<dbReference type="GO" id="GO:0000155">
    <property type="term" value="F:phosphorelay sensor kinase activity"/>
    <property type="evidence" value="ECO:0007669"/>
    <property type="project" value="InterPro"/>
</dbReference>
<reference evidence="13 14" key="1">
    <citation type="submission" date="2018-11" db="EMBL/GenBank/DDBJ databases">
        <title>Sequencing the genomes of 1000 actinobacteria strains.</title>
        <authorList>
            <person name="Klenk H.-P."/>
        </authorList>
    </citation>
    <scope>NUCLEOTIDE SEQUENCE [LARGE SCALE GENOMIC DNA]</scope>
    <source>
        <strain evidence="13 14">DSM 13521</strain>
    </source>
</reference>
<dbReference type="PANTHER" id="PTHR24421:SF10">
    <property type="entry name" value="NITRATE_NITRITE SENSOR PROTEIN NARQ"/>
    <property type="match status" value="1"/>
</dbReference>
<dbReference type="GO" id="GO:0005524">
    <property type="term" value="F:ATP binding"/>
    <property type="evidence" value="ECO:0007669"/>
    <property type="project" value="UniProtKB-KW"/>
</dbReference>
<evidence type="ECO:0000259" key="10">
    <source>
        <dbReference type="Pfam" id="PF02518"/>
    </source>
</evidence>